<dbReference type="EMBL" id="ML994696">
    <property type="protein sequence ID" value="KAF2176997.1"/>
    <property type="molecule type" value="Genomic_DNA"/>
</dbReference>
<reference evidence="1" key="1">
    <citation type="journal article" date="2020" name="Stud. Mycol.">
        <title>101 Dothideomycetes genomes: a test case for predicting lifestyles and emergence of pathogens.</title>
        <authorList>
            <person name="Haridas S."/>
            <person name="Albert R."/>
            <person name="Binder M."/>
            <person name="Bloem J."/>
            <person name="Labutti K."/>
            <person name="Salamov A."/>
            <person name="Andreopoulos B."/>
            <person name="Baker S."/>
            <person name="Barry K."/>
            <person name="Bills G."/>
            <person name="Bluhm B."/>
            <person name="Cannon C."/>
            <person name="Castanera R."/>
            <person name="Culley D."/>
            <person name="Daum C."/>
            <person name="Ezra D."/>
            <person name="Gonzalez J."/>
            <person name="Henrissat B."/>
            <person name="Kuo A."/>
            <person name="Liang C."/>
            <person name="Lipzen A."/>
            <person name="Lutzoni F."/>
            <person name="Magnuson J."/>
            <person name="Mondo S."/>
            <person name="Nolan M."/>
            <person name="Ohm R."/>
            <person name="Pangilinan J."/>
            <person name="Park H.-J."/>
            <person name="Ramirez L."/>
            <person name="Alfaro M."/>
            <person name="Sun H."/>
            <person name="Tritt A."/>
            <person name="Yoshinaga Y."/>
            <person name="Zwiers L.-H."/>
            <person name="Turgeon B."/>
            <person name="Goodwin S."/>
            <person name="Spatafora J."/>
            <person name="Crous P."/>
            <person name="Grigoriev I."/>
        </authorList>
    </citation>
    <scope>NUCLEOTIDE SEQUENCE</scope>
    <source>
        <strain evidence="1">CBS 207.26</strain>
    </source>
</reference>
<protein>
    <submittedName>
        <fullName evidence="1">Uncharacterized protein</fullName>
    </submittedName>
</protein>
<proteinExistence type="predicted"/>
<gene>
    <name evidence="1" type="ORF">K469DRAFT_721094</name>
</gene>
<name>A0A6A6DC47_9PEZI</name>
<dbReference type="Proteomes" id="UP000800200">
    <property type="component" value="Unassembled WGS sequence"/>
</dbReference>
<organism evidence="1 2">
    <name type="scientific">Zopfia rhizophila CBS 207.26</name>
    <dbReference type="NCBI Taxonomy" id="1314779"/>
    <lineage>
        <taxon>Eukaryota</taxon>
        <taxon>Fungi</taxon>
        <taxon>Dikarya</taxon>
        <taxon>Ascomycota</taxon>
        <taxon>Pezizomycotina</taxon>
        <taxon>Dothideomycetes</taxon>
        <taxon>Dothideomycetes incertae sedis</taxon>
        <taxon>Zopfiaceae</taxon>
        <taxon>Zopfia</taxon>
    </lineage>
</organism>
<evidence type="ECO:0000313" key="1">
    <source>
        <dbReference type="EMBL" id="KAF2176997.1"/>
    </source>
</evidence>
<evidence type="ECO:0000313" key="2">
    <source>
        <dbReference type="Proteomes" id="UP000800200"/>
    </source>
</evidence>
<keyword evidence="2" id="KW-1185">Reference proteome</keyword>
<dbReference type="AlphaFoldDB" id="A0A6A6DC47"/>
<sequence length="157" mass="17423">MGAPCNTAHVIDGFKGLLGFLRRGWKLPAKSICSFARLVSRTDRVLGISHHLWTRAAVIPAIRANIAAHTISDCLDLSTMCCQKSKPSCPSSPSIALCRRMCWPHPEFEANSGKHDRLSSFAPLRLLRQPHLVCRGRVFPVAGTFKPDPLLFRLTQH</sequence>
<accession>A0A6A6DC47</accession>